<dbReference type="EMBL" id="CADCUL010000091">
    <property type="protein sequence ID" value="CAA9372607.1"/>
    <property type="molecule type" value="Genomic_DNA"/>
</dbReference>
<feature type="region of interest" description="Disordered" evidence="6">
    <location>
        <begin position="1"/>
        <end position="25"/>
    </location>
</feature>
<evidence type="ECO:0000256" key="6">
    <source>
        <dbReference type="SAM" id="MobiDB-lite"/>
    </source>
</evidence>
<organism evidence="7">
    <name type="scientific">uncultured Nocardioidaceae bacterium</name>
    <dbReference type="NCBI Taxonomy" id="253824"/>
    <lineage>
        <taxon>Bacteria</taxon>
        <taxon>Bacillati</taxon>
        <taxon>Actinomycetota</taxon>
        <taxon>Actinomycetes</taxon>
        <taxon>Propionibacteriales</taxon>
        <taxon>Nocardioidaceae</taxon>
        <taxon>environmental samples</taxon>
    </lineage>
</organism>
<dbReference type="HAMAP" id="MF_01600">
    <property type="entry name" value="UPF0182"/>
    <property type="match status" value="1"/>
</dbReference>
<name>A0A6J4N1V2_9ACTN</name>
<feature type="region of interest" description="Disordered" evidence="6">
    <location>
        <begin position="972"/>
        <end position="1005"/>
    </location>
</feature>
<evidence type="ECO:0000256" key="1">
    <source>
        <dbReference type="ARBA" id="ARBA00022475"/>
    </source>
</evidence>
<keyword evidence="1 5" id="KW-1003">Cell membrane</keyword>
<evidence type="ECO:0000256" key="5">
    <source>
        <dbReference type="HAMAP-Rule" id="MF_01600"/>
    </source>
</evidence>
<keyword evidence="3 5" id="KW-1133">Transmembrane helix</keyword>
<feature type="region of interest" description="Disordered" evidence="6">
    <location>
        <begin position="888"/>
        <end position="924"/>
    </location>
</feature>
<dbReference type="GO" id="GO:0005576">
    <property type="term" value="C:extracellular region"/>
    <property type="evidence" value="ECO:0007669"/>
    <property type="project" value="TreeGrafter"/>
</dbReference>
<sequence length="1005" mass="109712">MSGIFDSNAGRPAAAPPPRRTPSRRPRALLPTLGVVVALVIVFSVFVEIWTERLWFSSLGYGVVFNKVLFTRVALFVIFGLLLAAAAVGNAYLAHRMRPILHSDGYRNPTVERYQDTIDPIRHWVLIGLGAVMFLFGGASASGQWRSYLMWRNGGEFGQVDQNFSRDIGFFVFDYPWFRFLIGFAFTVVVISLIAAAVTHYLYGGIRLGARRDRVMSGAQIQLSVLMGVFMLAKAVAYWLDRYGLAITDGQLFTGISYTDANAVLPAKNILMFIAVICALLFFGNVIRPGWMLPVLGFGLLILSAILIGGIWPAIVQRFEVRPSEPDKEAPYIAKNIQSTRDAFGINDVKFVNYPGVTNESPEQLQDRAEGLPGVRLIDPKLVAPTFTQLQQQRGFYDFPEVLDVDRYQLEDGEPPQDVVLAARELDLNGLEASQRNWAVDHTVYTHGYGVVAAYGDQRNSEGEPVFAQQNLPSTGVLGKFEQRVYYGEMEPDYSIVGQPEGAEAVELNIPSVGETGASDLRSTYTGDGGVAIGSMFNQALYATKFWDSSILLSGRVNSESTIIYDRNPRDMVEKVAPWLTVDSDPYPAVVDGRLLWVVDGFTTTANYPMSEQIDVEDATSDSLTEQTAVASQQSNDINYIRNSVKATVDAYDGTVSLYEWDEQDPLLQAWMGAFPDVVQPRSAISDELMAHLRYPEDLFKVQRELLSTYHVDSPETFYGGSERWKVPEDPQNDAYAQPPFFLTVKLPEGEPEFSLTSVFVPQSRENLASFVSVNADAASDTYGQMTVLELPSDNAVSGPGQVANAMSNDPTVSGELLKYKQNDITPQMGNLLTLPIGGELLYVQPVYTSRGVGTGSYPILQFVVVAVGNEVGIGTSFEGAFANALGLEEPTTGEGPVTPPPDPGGGGTGTDPPPTEPGDETAEEKMTRYLEEAKAAFDEAQTALEEGRLGDYQKANNQGLRWLELALELRGQAGLPEGTPPATTGPAGDEQSEPSTSDPTPAGG</sequence>
<proteinExistence type="inferred from homology"/>
<keyword evidence="4 5" id="KW-0472">Membrane</keyword>
<comment type="subcellular location">
    <subcellularLocation>
        <location evidence="5">Cell membrane</location>
        <topology evidence="5">Multi-pass membrane protein</topology>
    </subcellularLocation>
</comment>
<feature type="transmembrane region" description="Helical" evidence="5">
    <location>
        <begin position="123"/>
        <end position="141"/>
    </location>
</feature>
<accession>A0A6J4N1V2</accession>
<feature type="transmembrane region" description="Helical" evidence="5">
    <location>
        <begin position="295"/>
        <end position="315"/>
    </location>
</feature>
<dbReference type="PANTHER" id="PTHR39344">
    <property type="entry name" value="UPF0182 PROTEIN SLL1060"/>
    <property type="match status" value="1"/>
</dbReference>
<feature type="transmembrane region" description="Helical" evidence="5">
    <location>
        <begin position="70"/>
        <end position="93"/>
    </location>
</feature>
<feature type="compositionally biased region" description="Low complexity" evidence="6">
    <location>
        <begin position="974"/>
        <end position="989"/>
    </location>
</feature>
<feature type="transmembrane region" description="Helical" evidence="5">
    <location>
        <begin position="180"/>
        <end position="203"/>
    </location>
</feature>
<dbReference type="PANTHER" id="PTHR39344:SF1">
    <property type="entry name" value="UPF0182 PROTEIN SLL1060"/>
    <property type="match status" value="1"/>
</dbReference>
<protein>
    <recommendedName>
        <fullName evidence="5">UPF0182 protein AVDCRST_MAG21-1164</fullName>
    </recommendedName>
</protein>
<comment type="similarity">
    <text evidence="5">Belongs to the UPF0182 family.</text>
</comment>
<dbReference type="Pfam" id="PF03699">
    <property type="entry name" value="UPF0182"/>
    <property type="match status" value="1"/>
</dbReference>
<feature type="compositionally biased region" description="Polar residues" evidence="6">
    <location>
        <begin position="994"/>
        <end position="1005"/>
    </location>
</feature>
<reference evidence="7" key="1">
    <citation type="submission" date="2020-02" db="EMBL/GenBank/DDBJ databases">
        <authorList>
            <person name="Meier V. D."/>
        </authorList>
    </citation>
    <scope>NUCLEOTIDE SEQUENCE</scope>
    <source>
        <strain evidence="7">AVDCRST_MAG21</strain>
    </source>
</reference>
<evidence type="ECO:0000313" key="7">
    <source>
        <dbReference type="EMBL" id="CAA9372607.1"/>
    </source>
</evidence>
<evidence type="ECO:0000256" key="3">
    <source>
        <dbReference type="ARBA" id="ARBA00022989"/>
    </source>
</evidence>
<keyword evidence="2 5" id="KW-0812">Transmembrane</keyword>
<evidence type="ECO:0000256" key="4">
    <source>
        <dbReference type="ARBA" id="ARBA00023136"/>
    </source>
</evidence>
<feature type="transmembrane region" description="Helical" evidence="5">
    <location>
        <begin position="223"/>
        <end position="240"/>
    </location>
</feature>
<dbReference type="AlphaFoldDB" id="A0A6J4N1V2"/>
<evidence type="ECO:0000256" key="2">
    <source>
        <dbReference type="ARBA" id="ARBA00022692"/>
    </source>
</evidence>
<gene>
    <name evidence="7" type="ORF">AVDCRST_MAG21-1164</name>
</gene>
<feature type="transmembrane region" description="Helical" evidence="5">
    <location>
        <begin position="28"/>
        <end position="50"/>
    </location>
</feature>
<dbReference type="InterPro" id="IPR005372">
    <property type="entry name" value="UPF0182"/>
</dbReference>
<feature type="transmembrane region" description="Helical" evidence="5">
    <location>
        <begin position="270"/>
        <end position="288"/>
    </location>
</feature>
<dbReference type="GO" id="GO:0005886">
    <property type="term" value="C:plasma membrane"/>
    <property type="evidence" value="ECO:0007669"/>
    <property type="project" value="UniProtKB-SubCell"/>
</dbReference>